<dbReference type="SUPFAM" id="SSF51735">
    <property type="entry name" value="NAD(P)-binding Rossmann-fold domains"/>
    <property type="match status" value="1"/>
</dbReference>
<dbReference type="GO" id="GO:0030267">
    <property type="term" value="F:glyoxylate reductase (NADPH) activity"/>
    <property type="evidence" value="ECO:0007669"/>
    <property type="project" value="TreeGrafter"/>
</dbReference>
<evidence type="ECO:0000256" key="1">
    <source>
        <dbReference type="ARBA" id="ARBA00005854"/>
    </source>
</evidence>
<accession>A0A4R8MQA8</accession>
<dbReference type="GO" id="GO:0016618">
    <property type="term" value="F:hydroxypyruvate reductase [NAD(P)H] activity"/>
    <property type="evidence" value="ECO:0007669"/>
    <property type="project" value="TreeGrafter"/>
</dbReference>
<dbReference type="Pfam" id="PF00389">
    <property type="entry name" value="2-Hacid_dh"/>
    <property type="match status" value="1"/>
</dbReference>
<dbReference type="PANTHER" id="PTHR10996">
    <property type="entry name" value="2-HYDROXYACID DEHYDROGENASE-RELATED"/>
    <property type="match status" value="1"/>
</dbReference>
<dbReference type="GO" id="GO:0051287">
    <property type="term" value="F:NAD binding"/>
    <property type="evidence" value="ECO:0007669"/>
    <property type="project" value="InterPro"/>
</dbReference>
<dbReference type="PANTHER" id="PTHR10996:SF283">
    <property type="entry name" value="GLYOXYLATE_HYDROXYPYRUVATE REDUCTASE B"/>
    <property type="match status" value="1"/>
</dbReference>
<comment type="caution">
    <text evidence="6">The sequence shown here is derived from an EMBL/GenBank/DDBJ whole genome shotgun (WGS) entry which is preliminary data.</text>
</comment>
<evidence type="ECO:0000256" key="2">
    <source>
        <dbReference type="ARBA" id="ARBA00023002"/>
    </source>
</evidence>
<dbReference type="AlphaFoldDB" id="A0A4R8MQA8"/>
<dbReference type="GeneID" id="79825517"/>
<feature type="domain" description="D-isomer specific 2-hydroxyacid dehydrogenase NAD-binding" evidence="5">
    <location>
        <begin position="114"/>
        <end position="291"/>
    </location>
</feature>
<evidence type="ECO:0000256" key="3">
    <source>
        <dbReference type="RuleBase" id="RU003719"/>
    </source>
</evidence>
<dbReference type="GO" id="GO:0005829">
    <property type="term" value="C:cytosol"/>
    <property type="evidence" value="ECO:0007669"/>
    <property type="project" value="TreeGrafter"/>
</dbReference>
<feature type="domain" description="D-isomer specific 2-hydroxyacid dehydrogenase catalytic" evidence="4">
    <location>
        <begin position="23"/>
        <end position="322"/>
    </location>
</feature>
<evidence type="ECO:0000259" key="5">
    <source>
        <dbReference type="Pfam" id="PF02826"/>
    </source>
</evidence>
<name>A0A4R8MQA8_LEPME</name>
<dbReference type="OrthoDB" id="9805416at2"/>
<dbReference type="Proteomes" id="UP000294684">
    <property type="component" value="Unassembled WGS sequence"/>
</dbReference>
<protein>
    <submittedName>
        <fullName evidence="6">D-3-phosphoglycerate dehydrogenase</fullName>
    </submittedName>
</protein>
<dbReference type="PROSITE" id="PS00065">
    <property type="entry name" value="D_2_HYDROXYACID_DH_1"/>
    <property type="match status" value="1"/>
</dbReference>
<dbReference type="InterPro" id="IPR036291">
    <property type="entry name" value="NAD(P)-bd_dom_sf"/>
</dbReference>
<dbReference type="RefSeq" id="WP_004783510.1">
    <property type="nucleotide sequence ID" value="NZ_SORO01000001.1"/>
</dbReference>
<evidence type="ECO:0000313" key="7">
    <source>
        <dbReference type="Proteomes" id="UP000294684"/>
    </source>
</evidence>
<dbReference type="Gene3D" id="3.40.50.720">
    <property type="entry name" value="NAD(P)-binding Rossmann-like Domain"/>
    <property type="match status" value="2"/>
</dbReference>
<dbReference type="InterPro" id="IPR029752">
    <property type="entry name" value="D-isomer_DH_CS1"/>
</dbReference>
<dbReference type="STRING" id="1193051.LEP1GSC017_3809"/>
<dbReference type="EMBL" id="SORO01000001">
    <property type="protein sequence ID" value="TDY71204.1"/>
    <property type="molecule type" value="Genomic_DNA"/>
</dbReference>
<dbReference type="InterPro" id="IPR006140">
    <property type="entry name" value="D-isomer_DH_NAD-bd"/>
</dbReference>
<comment type="similarity">
    <text evidence="1 3">Belongs to the D-isomer specific 2-hydroxyacid dehydrogenase family.</text>
</comment>
<evidence type="ECO:0000313" key="6">
    <source>
        <dbReference type="EMBL" id="TDY71204.1"/>
    </source>
</evidence>
<gene>
    <name evidence="6" type="ORF">CLV96_0159</name>
</gene>
<dbReference type="InterPro" id="IPR029753">
    <property type="entry name" value="D-isomer_DH_CS"/>
</dbReference>
<organism evidence="6 7">
    <name type="scientific">Leptospira meyeri</name>
    <dbReference type="NCBI Taxonomy" id="29508"/>
    <lineage>
        <taxon>Bacteria</taxon>
        <taxon>Pseudomonadati</taxon>
        <taxon>Spirochaetota</taxon>
        <taxon>Spirochaetia</taxon>
        <taxon>Leptospirales</taxon>
        <taxon>Leptospiraceae</taxon>
        <taxon>Leptospira</taxon>
    </lineage>
</organism>
<dbReference type="InterPro" id="IPR006139">
    <property type="entry name" value="D-isomer_2_OHA_DH_cat_dom"/>
</dbReference>
<proteinExistence type="inferred from homology"/>
<keyword evidence="2 3" id="KW-0560">Oxidoreductase</keyword>
<sequence>MKAKENIFVSTYPFGKFDSLPIDLLKQSGLNFSINPLNRKLTAEEVAEFAKDAIGIIAGTENLDILINQSSQLKFISRVGIGLDSVPLLLCRRKGIKVSYTPDAVTLAVAELVIGMMITLPRHVVLADRQMRKAEWTRPVGISIKSANIGIVGFGRVGFKIAQILVGFTPAKILVCDIIDKSEEIESLRAFGLNIEQVPLDSLLESSDIVSIHVPLTVSTRNLIRDRELKLMKKSAYLINYSRGGIINEEMVYNSLKNLEIAGMAVDVYEKEPYKGKLIELENVVLTQHMGSCSFDCRLAMESQATEELVRFFQAEPLLNEVPEFEFENSEF</sequence>
<reference evidence="6 7" key="1">
    <citation type="submission" date="2019-03" db="EMBL/GenBank/DDBJ databases">
        <title>Genomic Encyclopedia of Archaeal and Bacterial Type Strains, Phase II (KMG-II): from individual species to whole genera.</title>
        <authorList>
            <person name="Goeker M."/>
        </authorList>
    </citation>
    <scope>NUCLEOTIDE SEQUENCE [LARGE SCALE GENOMIC DNA]</scope>
    <source>
        <strain evidence="6 7">DSM 21537</strain>
    </source>
</reference>
<dbReference type="Pfam" id="PF02826">
    <property type="entry name" value="2-Hacid_dh_C"/>
    <property type="match status" value="1"/>
</dbReference>
<dbReference type="SUPFAM" id="SSF52283">
    <property type="entry name" value="Formate/glycerate dehydrogenase catalytic domain-like"/>
    <property type="match status" value="1"/>
</dbReference>
<dbReference type="CDD" id="cd12172">
    <property type="entry name" value="PGDH_like_2"/>
    <property type="match status" value="1"/>
</dbReference>
<dbReference type="PROSITE" id="PS00671">
    <property type="entry name" value="D_2_HYDROXYACID_DH_3"/>
    <property type="match status" value="1"/>
</dbReference>
<keyword evidence="7" id="KW-1185">Reference proteome</keyword>
<evidence type="ECO:0000259" key="4">
    <source>
        <dbReference type="Pfam" id="PF00389"/>
    </source>
</evidence>
<dbReference type="InterPro" id="IPR050223">
    <property type="entry name" value="D-isomer_2-hydroxyacid_DH"/>
</dbReference>